<sequence>MATASRPPFPVSRKTFLLLLQSGCSKLDIPRWRLAGRCGCSRYHGSLAELAASAGSTDRAVHSSLSSGYTEQP</sequence>
<proteinExistence type="predicted"/>
<protein>
    <submittedName>
        <fullName evidence="1">Uncharacterized protein</fullName>
    </submittedName>
</protein>
<dbReference type="EMBL" id="JAINUG010000178">
    <property type="protein sequence ID" value="KAJ8389714.1"/>
    <property type="molecule type" value="Genomic_DNA"/>
</dbReference>
<gene>
    <name evidence="1" type="ORF">AAFF_G00114200</name>
</gene>
<comment type="caution">
    <text evidence="1">The sequence shown here is derived from an EMBL/GenBank/DDBJ whole genome shotgun (WGS) entry which is preliminary data.</text>
</comment>
<evidence type="ECO:0000313" key="2">
    <source>
        <dbReference type="Proteomes" id="UP001221898"/>
    </source>
</evidence>
<name>A0AAD7WBD7_9TELE</name>
<dbReference type="Proteomes" id="UP001221898">
    <property type="component" value="Unassembled WGS sequence"/>
</dbReference>
<keyword evidence="2" id="KW-1185">Reference proteome</keyword>
<evidence type="ECO:0000313" key="1">
    <source>
        <dbReference type="EMBL" id="KAJ8389714.1"/>
    </source>
</evidence>
<reference evidence="1" key="1">
    <citation type="journal article" date="2023" name="Science">
        <title>Genome structures resolve the early diversification of teleost fishes.</title>
        <authorList>
            <person name="Parey E."/>
            <person name="Louis A."/>
            <person name="Montfort J."/>
            <person name="Bouchez O."/>
            <person name="Roques C."/>
            <person name="Iampietro C."/>
            <person name="Lluch J."/>
            <person name="Castinel A."/>
            <person name="Donnadieu C."/>
            <person name="Desvignes T."/>
            <person name="Floi Bucao C."/>
            <person name="Jouanno E."/>
            <person name="Wen M."/>
            <person name="Mejri S."/>
            <person name="Dirks R."/>
            <person name="Jansen H."/>
            <person name="Henkel C."/>
            <person name="Chen W.J."/>
            <person name="Zahm M."/>
            <person name="Cabau C."/>
            <person name="Klopp C."/>
            <person name="Thompson A.W."/>
            <person name="Robinson-Rechavi M."/>
            <person name="Braasch I."/>
            <person name="Lecointre G."/>
            <person name="Bobe J."/>
            <person name="Postlethwait J.H."/>
            <person name="Berthelot C."/>
            <person name="Roest Crollius H."/>
            <person name="Guiguen Y."/>
        </authorList>
    </citation>
    <scope>NUCLEOTIDE SEQUENCE</scope>
    <source>
        <strain evidence="1">NC1722</strain>
    </source>
</reference>
<organism evidence="1 2">
    <name type="scientific">Aldrovandia affinis</name>
    <dbReference type="NCBI Taxonomy" id="143900"/>
    <lineage>
        <taxon>Eukaryota</taxon>
        <taxon>Metazoa</taxon>
        <taxon>Chordata</taxon>
        <taxon>Craniata</taxon>
        <taxon>Vertebrata</taxon>
        <taxon>Euteleostomi</taxon>
        <taxon>Actinopterygii</taxon>
        <taxon>Neopterygii</taxon>
        <taxon>Teleostei</taxon>
        <taxon>Notacanthiformes</taxon>
        <taxon>Halosauridae</taxon>
        <taxon>Aldrovandia</taxon>
    </lineage>
</organism>
<accession>A0AAD7WBD7</accession>
<dbReference type="AlphaFoldDB" id="A0AAD7WBD7"/>